<proteinExistence type="predicted"/>
<dbReference type="AlphaFoldDB" id="A0A3E2NCQ7"/>
<dbReference type="Proteomes" id="UP000260680">
    <property type="component" value="Unassembled WGS sequence"/>
</dbReference>
<gene>
    <name evidence="1" type="ORF">DS742_11730</name>
</gene>
<accession>A0A3E2NCQ7</accession>
<dbReference type="EMBL" id="QOHO01000031">
    <property type="protein sequence ID" value="RFZ78775.1"/>
    <property type="molecule type" value="Genomic_DNA"/>
</dbReference>
<evidence type="ECO:0000313" key="2">
    <source>
        <dbReference type="Proteomes" id="UP000260680"/>
    </source>
</evidence>
<evidence type="ECO:0000313" key="1">
    <source>
        <dbReference type="EMBL" id="RFZ78775.1"/>
    </source>
</evidence>
<reference evidence="1 2" key="1">
    <citation type="submission" date="2018-07" db="EMBL/GenBank/DDBJ databases">
        <title>New species, Clostridium PI-S10-A1B.</title>
        <authorList>
            <person name="Krishna G."/>
            <person name="Summeta K."/>
            <person name="Shikha S."/>
            <person name="Prabhu P.B."/>
            <person name="Suresh K."/>
        </authorList>
    </citation>
    <scope>NUCLEOTIDE SEQUENCE [LARGE SCALE GENOMIC DNA]</scope>
    <source>
        <strain evidence="1 2">PI-S10-A1B</strain>
    </source>
</reference>
<comment type="caution">
    <text evidence="1">The sequence shown here is derived from an EMBL/GenBank/DDBJ whole genome shotgun (WGS) entry which is preliminary data.</text>
</comment>
<organism evidence="1 2">
    <name type="scientific">Lacrimispora amygdalina</name>
    <dbReference type="NCBI Taxonomy" id="253257"/>
    <lineage>
        <taxon>Bacteria</taxon>
        <taxon>Bacillati</taxon>
        <taxon>Bacillota</taxon>
        <taxon>Clostridia</taxon>
        <taxon>Lachnospirales</taxon>
        <taxon>Lachnospiraceae</taxon>
        <taxon>Lacrimispora</taxon>
    </lineage>
</organism>
<name>A0A3E2NCQ7_9FIRM</name>
<protein>
    <submittedName>
        <fullName evidence="1">Uncharacterized protein</fullName>
    </submittedName>
</protein>
<sequence>METAAEMKNENEYFRMKAAELEKVEIVKNKIMDLIDNSKQSYGDIAGLSHDDKLRAVAQNKWVALDDLQKQINQLGL</sequence>